<gene>
    <name evidence="2" type="ORF">GCM10011529_18590</name>
</gene>
<protein>
    <submittedName>
        <fullName evidence="2">Uncharacterized protein</fullName>
    </submittedName>
</protein>
<evidence type="ECO:0000313" key="3">
    <source>
        <dbReference type="Proteomes" id="UP000635071"/>
    </source>
</evidence>
<dbReference type="EMBL" id="BMJM01000005">
    <property type="protein sequence ID" value="GGE12491.1"/>
    <property type="molecule type" value="Genomic_DNA"/>
</dbReference>
<proteinExistence type="predicted"/>
<dbReference type="Proteomes" id="UP000635071">
    <property type="component" value="Unassembled WGS sequence"/>
</dbReference>
<feature type="region of interest" description="Disordered" evidence="1">
    <location>
        <begin position="40"/>
        <end position="59"/>
    </location>
</feature>
<dbReference type="AlphaFoldDB" id="A0A916ZUS8"/>
<accession>A0A916ZUS8</accession>
<evidence type="ECO:0000313" key="2">
    <source>
        <dbReference type="EMBL" id="GGE12491.1"/>
    </source>
</evidence>
<organism evidence="2 3">
    <name type="scientific">Sandarakinorhabdus glacialis</name>
    <dbReference type="NCBI Taxonomy" id="1614636"/>
    <lineage>
        <taxon>Bacteria</taxon>
        <taxon>Pseudomonadati</taxon>
        <taxon>Pseudomonadota</taxon>
        <taxon>Alphaproteobacteria</taxon>
        <taxon>Sphingomonadales</taxon>
        <taxon>Sphingosinicellaceae</taxon>
        <taxon>Sandarakinorhabdus</taxon>
    </lineage>
</organism>
<name>A0A916ZUS8_9SPHN</name>
<comment type="caution">
    <text evidence="2">The sequence shown here is derived from an EMBL/GenBank/DDBJ whole genome shotgun (WGS) entry which is preliminary data.</text>
</comment>
<sequence>MGMFGGGLAVEGWVLAFDNCGLTLAHAFLPVTPAKAGAHLRDMQEMGPGLRRGDGEEMG</sequence>
<evidence type="ECO:0000256" key="1">
    <source>
        <dbReference type="SAM" id="MobiDB-lite"/>
    </source>
</evidence>
<reference evidence="2" key="2">
    <citation type="submission" date="2020-09" db="EMBL/GenBank/DDBJ databases">
        <authorList>
            <person name="Sun Q."/>
            <person name="Zhou Y."/>
        </authorList>
    </citation>
    <scope>NUCLEOTIDE SEQUENCE</scope>
    <source>
        <strain evidence="2">CGMCC 1.15519</strain>
    </source>
</reference>
<keyword evidence="3" id="KW-1185">Reference proteome</keyword>
<reference evidence="2" key="1">
    <citation type="journal article" date="2014" name="Int. J. Syst. Evol. Microbiol.">
        <title>Complete genome sequence of Corynebacterium casei LMG S-19264T (=DSM 44701T), isolated from a smear-ripened cheese.</title>
        <authorList>
            <consortium name="US DOE Joint Genome Institute (JGI-PGF)"/>
            <person name="Walter F."/>
            <person name="Albersmeier A."/>
            <person name="Kalinowski J."/>
            <person name="Ruckert C."/>
        </authorList>
    </citation>
    <scope>NUCLEOTIDE SEQUENCE</scope>
    <source>
        <strain evidence="2">CGMCC 1.15519</strain>
    </source>
</reference>